<dbReference type="InterPro" id="IPR011032">
    <property type="entry name" value="GroES-like_sf"/>
</dbReference>
<dbReference type="Proteomes" id="UP000660729">
    <property type="component" value="Unassembled WGS sequence"/>
</dbReference>
<dbReference type="SUPFAM" id="SSF51735">
    <property type="entry name" value="NAD(P)-binding Rossmann-fold domains"/>
    <property type="match status" value="1"/>
</dbReference>
<dbReference type="OrthoDB" id="201656at2759"/>
<gene>
    <name evidence="2" type="ORF">HII31_04118</name>
</gene>
<dbReference type="SUPFAM" id="SSF50129">
    <property type="entry name" value="GroES-like"/>
    <property type="match status" value="1"/>
</dbReference>
<accession>A0A8H6RP54</accession>
<dbReference type="Gene3D" id="3.90.180.10">
    <property type="entry name" value="Medium-chain alcohol dehydrogenases, catalytic domain"/>
    <property type="match status" value="1"/>
</dbReference>
<reference evidence="2" key="1">
    <citation type="submission" date="2020-04" db="EMBL/GenBank/DDBJ databases">
        <title>Draft genome resource of the tomato pathogen Pseudocercospora fuligena.</title>
        <authorList>
            <person name="Zaccaron A."/>
        </authorList>
    </citation>
    <scope>NUCLEOTIDE SEQUENCE</scope>
    <source>
        <strain evidence="2">PF001</strain>
    </source>
</reference>
<evidence type="ECO:0000313" key="3">
    <source>
        <dbReference type="Proteomes" id="UP000660729"/>
    </source>
</evidence>
<dbReference type="InterPro" id="IPR020843">
    <property type="entry name" value="ER"/>
</dbReference>
<dbReference type="PANTHER" id="PTHR11695">
    <property type="entry name" value="ALCOHOL DEHYDROGENASE RELATED"/>
    <property type="match status" value="1"/>
</dbReference>
<comment type="caution">
    <text evidence="2">The sequence shown here is derived from an EMBL/GenBank/DDBJ whole genome shotgun (WGS) entry which is preliminary data.</text>
</comment>
<dbReference type="SMART" id="SM00829">
    <property type="entry name" value="PKS_ER"/>
    <property type="match status" value="1"/>
</dbReference>
<dbReference type="AlphaFoldDB" id="A0A8H6RP54"/>
<dbReference type="PANTHER" id="PTHR11695:SF294">
    <property type="entry name" value="RETICULON-4-INTERACTING PROTEIN 1, MITOCHONDRIAL"/>
    <property type="match status" value="1"/>
</dbReference>
<dbReference type="EMBL" id="JABCIY010000058">
    <property type="protein sequence ID" value="KAF7194612.1"/>
    <property type="molecule type" value="Genomic_DNA"/>
</dbReference>
<proteinExistence type="predicted"/>
<dbReference type="InterPro" id="IPR050700">
    <property type="entry name" value="YIM1/Zinc_Alcohol_DH_Fams"/>
</dbReference>
<keyword evidence="3" id="KW-1185">Reference proteome</keyword>
<dbReference type="Gene3D" id="3.40.50.720">
    <property type="entry name" value="NAD(P)-binding Rossmann-like Domain"/>
    <property type="match status" value="1"/>
</dbReference>
<dbReference type="GO" id="GO:0016491">
    <property type="term" value="F:oxidoreductase activity"/>
    <property type="evidence" value="ECO:0007669"/>
    <property type="project" value="InterPro"/>
</dbReference>
<dbReference type="GO" id="GO:0005739">
    <property type="term" value="C:mitochondrion"/>
    <property type="evidence" value="ECO:0007669"/>
    <property type="project" value="TreeGrafter"/>
</dbReference>
<feature type="domain" description="Enoyl reductase (ER)" evidence="1">
    <location>
        <begin position="19"/>
        <end position="334"/>
    </location>
</feature>
<evidence type="ECO:0000259" key="1">
    <source>
        <dbReference type="SMART" id="SM00829"/>
    </source>
</evidence>
<evidence type="ECO:0000313" key="2">
    <source>
        <dbReference type="EMBL" id="KAF7194612.1"/>
    </source>
</evidence>
<protein>
    <submittedName>
        <fullName evidence="2">Zinc-type alcohol dehydrogenase-like protein C16A3.02c</fullName>
    </submittedName>
</protein>
<dbReference type="Pfam" id="PF13602">
    <property type="entry name" value="ADH_zinc_N_2"/>
    <property type="match status" value="1"/>
</dbReference>
<dbReference type="InterPro" id="IPR013154">
    <property type="entry name" value="ADH-like_N"/>
</dbReference>
<sequence>MTSIPSSMRACTWKSNTGGLEANLKLDNNVPLPKNAGSVANGQTLVKVAYASLNPVDYKMAEMPILGNYILPSSIPGLDFSGTVVDTKLSHLKPGDRVHGRLDPPFFGTIADYVVVGKDGIAKVPDNLPLRDAAVAGIVALTAYQSIAPYVKAGDEVFINGGSGGTGTFGIQIAKALGCKVTTTCSGPNVDLCKQLGADEVINYRETDVLQTLKFRSSKPFRLIVDNVFTDGTLYWNSPYYLEPNGTFLTPGGTKFAQIKDIALGNLLPRWLGGGQAKFVFLACKPSPEQMATIDKWMAEGKVKAIIEQEYEMQDAGKAYERLKSGRVRGKLVVKVGGEK</sequence>
<dbReference type="Pfam" id="PF08240">
    <property type="entry name" value="ADH_N"/>
    <property type="match status" value="1"/>
</dbReference>
<organism evidence="2 3">
    <name type="scientific">Pseudocercospora fuligena</name>
    <dbReference type="NCBI Taxonomy" id="685502"/>
    <lineage>
        <taxon>Eukaryota</taxon>
        <taxon>Fungi</taxon>
        <taxon>Dikarya</taxon>
        <taxon>Ascomycota</taxon>
        <taxon>Pezizomycotina</taxon>
        <taxon>Dothideomycetes</taxon>
        <taxon>Dothideomycetidae</taxon>
        <taxon>Mycosphaerellales</taxon>
        <taxon>Mycosphaerellaceae</taxon>
        <taxon>Pseudocercospora</taxon>
    </lineage>
</organism>
<dbReference type="InterPro" id="IPR036291">
    <property type="entry name" value="NAD(P)-bd_dom_sf"/>
</dbReference>
<name>A0A8H6RP54_9PEZI</name>
<dbReference type="CDD" id="cd08267">
    <property type="entry name" value="MDR1"/>
    <property type="match status" value="1"/>
</dbReference>